<dbReference type="GO" id="GO:0006777">
    <property type="term" value="P:Mo-molybdopterin cofactor biosynthetic process"/>
    <property type="evidence" value="ECO:0007669"/>
    <property type="project" value="UniProtKB-UniRule"/>
</dbReference>
<protein>
    <recommendedName>
        <fullName evidence="11">Molybdopterin molybdenumtransferase</fullName>
        <ecNumber evidence="11">2.10.1.1</ecNumber>
    </recommendedName>
</protein>
<keyword evidence="14" id="KW-1185">Reference proteome</keyword>
<dbReference type="Proteomes" id="UP000198704">
    <property type="component" value="Unassembled WGS sequence"/>
</dbReference>
<dbReference type="Gene3D" id="2.170.190.11">
    <property type="entry name" value="Molybdopterin biosynthesis moea protein, domain 3"/>
    <property type="match status" value="1"/>
</dbReference>
<accession>A0A1G9WM36</accession>
<evidence type="ECO:0000256" key="6">
    <source>
        <dbReference type="ARBA" id="ARBA00022679"/>
    </source>
</evidence>
<dbReference type="InterPro" id="IPR036425">
    <property type="entry name" value="MoaB/Mog-like_dom_sf"/>
</dbReference>
<comment type="catalytic activity">
    <reaction evidence="10">
        <text>adenylyl-molybdopterin + molybdate = Mo-molybdopterin + AMP + H(+)</text>
        <dbReference type="Rhea" id="RHEA:35047"/>
        <dbReference type="ChEBI" id="CHEBI:15378"/>
        <dbReference type="ChEBI" id="CHEBI:36264"/>
        <dbReference type="ChEBI" id="CHEBI:62727"/>
        <dbReference type="ChEBI" id="CHEBI:71302"/>
        <dbReference type="ChEBI" id="CHEBI:456215"/>
        <dbReference type="EC" id="2.10.1.1"/>
    </reaction>
</comment>
<dbReference type="CDD" id="cd00887">
    <property type="entry name" value="MoeA"/>
    <property type="match status" value="1"/>
</dbReference>
<dbReference type="GO" id="GO:0061599">
    <property type="term" value="F:molybdopterin molybdotransferase activity"/>
    <property type="evidence" value="ECO:0007669"/>
    <property type="project" value="UniProtKB-UniRule"/>
</dbReference>
<evidence type="ECO:0000256" key="1">
    <source>
        <dbReference type="ARBA" id="ARBA00001946"/>
    </source>
</evidence>
<proteinExistence type="inferred from homology"/>
<dbReference type="Pfam" id="PF00994">
    <property type="entry name" value="MoCF_biosynth"/>
    <property type="match status" value="1"/>
</dbReference>
<dbReference type="SUPFAM" id="SSF53218">
    <property type="entry name" value="Molybdenum cofactor biosynthesis proteins"/>
    <property type="match status" value="1"/>
</dbReference>
<dbReference type="InterPro" id="IPR005110">
    <property type="entry name" value="MoeA_linker/N"/>
</dbReference>
<evidence type="ECO:0000256" key="3">
    <source>
        <dbReference type="ARBA" id="ARBA00005046"/>
    </source>
</evidence>
<dbReference type="InterPro" id="IPR038987">
    <property type="entry name" value="MoeA-like"/>
</dbReference>
<dbReference type="EC" id="2.10.1.1" evidence="11"/>
<dbReference type="UniPathway" id="UPA00344"/>
<evidence type="ECO:0000259" key="12">
    <source>
        <dbReference type="SMART" id="SM00852"/>
    </source>
</evidence>
<dbReference type="Pfam" id="PF03453">
    <property type="entry name" value="MoeA_N"/>
    <property type="match status" value="1"/>
</dbReference>
<evidence type="ECO:0000256" key="10">
    <source>
        <dbReference type="ARBA" id="ARBA00047317"/>
    </source>
</evidence>
<dbReference type="SUPFAM" id="SSF63882">
    <property type="entry name" value="MoeA N-terminal region -like"/>
    <property type="match status" value="1"/>
</dbReference>
<dbReference type="InterPro" id="IPR005111">
    <property type="entry name" value="MoeA_C_domain_IV"/>
</dbReference>
<dbReference type="OrthoDB" id="9804758at2"/>
<evidence type="ECO:0000256" key="8">
    <source>
        <dbReference type="ARBA" id="ARBA00022842"/>
    </source>
</evidence>
<dbReference type="EMBL" id="FNHS01000004">
    <property type="protein sequence ID" value="SDM85594.1"/>
    <property type="molecule type" value="Genomic_DNA"/>
</dbReference>
<organism evidence="13 14">
    <name type="scientific">Methylobacterium phyllostachyos</name>
    <dbReference type="NCBI Taxonomy" id="582672"/>
    <lineage>
        <taxon>Bacteria</taxon>
        <taxon>Pseudomonadati</taxon>
        <taxon>Pseudomonadota</taxon>
        <taxon>Alphaproteobacteria</taxon>
        <taxon>Hyphomicrobiales</taxon>
        <taxon>Methylobacteriaceae</taxon>
        <taxon>Methylobacterium</taxon>
    </lineage>
</organism>
<comment type="similarity">
    <text evidence="4 11">Belongs to the MoeA family.</text>
</comment>
<keyword evidence="8 11" id="KW-0460">Magnesium</keyword>
<evidence type="ECO:0000256" key="5">
    <source>
        <dbReference type="ARBA" id="ARBA00022505"/>
    </source>
</evidence>
<dbReference type="PANTHER" id="PTHR10192:SF5">
    <property type="entry name" value="GEPHYRIN"/>
    <property type="match status" value="1"/>
</dbReference>
<dbReference type="InterPro" id="IPR036135">
    <property type="entry name" value="MoeA_linker/N_sf"/>
</dbReference>
<keyword evidence="7 11" id="KW-0479">Metal-binding</keyword>
<comment type="function">
    <text evidence="2 11">Catalyzes the insertion of molybdate into adenylated molybdopterin with the concomitant release of AMP.</text>
</comment>
<dbReference type="Gene3D" id="2.40.340.10">
    <property type="entry name" value="MoeA, C-terminal, domain IV"/>
    <property type="match status" value="1"/>
</dbReference>
<dbReference type="Gene3D" id="3.40.980.10">
    <property type="entry name" value="MoaB/Mog-like domain"/>
    <property type="match status" value="1"/>
</dbReference>
<dbReference type="SUPFAM" id="SSF63867">
    <property type="entry name" value="MoeA C-terminal domain-like"/>
    <property type="match status" value="1"/>
</dbReference>
<keyword evidence="5 11" id="KW-0500">Molybdenum</keyword>
<evidence type="ECO:0000313" key="14">
    <source>
        <dbReference type="Proteomes" id="UP000198704"/>
    </source>
</evidence>
<evidence type="ECO:0000256" key="11">
    <source>
        <dbReference type="RuleBase" id="RU365090"/>
    </source>
</evidence>
<sequence>MSGLIPVAEALARVLASVTAPVDAENVPLAQAAGRVLAADIVATRTQPPFPASAMDGYAVRSADAAVAGASLRVIGTSAAGHGFSGRIGPGEAVRIFTGAPVPEGADAILIQEDAQAEGDTVRVVEPVEPKRFIRRAGLDFTAGETLLQAGLTLDARRLALAAAAGHPHLPVRRRPRVAILATGDELVEPGAAPAWDQIVASNSLALGALAAEAGAEIIDLGIATDDHAALADAFRRAREARADLLVTLGGASVGDHDLVQAALAREGLELGFWRVALRPGKPLMHGRLGDMLVIGLPGNPVSSIVCGLLFVVPAIRAFQGDPQAGADRSEPATLGRDLDANDGRADYMRARLTVEPGRLPVAITEQRQDSSMLAVLGQAEALLIRAPHEPAARAGDPCRIIRLDRRLL</sequence>
<comment type="cofactor">
    <cofactor evidence="1 11">
        <name>Mg(2+)</name>
        <dbReference type="ChEBI" id="CHEBI:18420"/>
    </cofactor>
</comment>
<keyword evidence="9 11" id="KW-0501">Molybdenum cofactor biosynthesis</keyword>
<dbReference type="InterPro" id="IPR036688">
    <property type="entry name" value="MoeA_C_domain_IV_sf"/>
</dbReference>
<dbReference type="RefSeq" id="WP_091714611.1">
    <property type="nucleotide sequence ID" value="NZ_FNHS01000004.1"/>
</dbReference>
<reference evidence="14" key="1">
    <citation type="submission" date="2016-10" db="EMBL/GenBank/DDBJ databases">
        <authorList>
            <person name="Varghese N."/>
            <person name="Submissions S."/>
        </authorList>
    </citation>
    <scope>NUCLEOTIDE SEQUENCE [LARGE SCALE GENOMIC DNA]</scope>
    <source>
        <strain evidence="14">BL47</strain>
    </source>
</reference>
<evidence type="ECO:0000256" key="7">
    <source>
        <dbReference type="ARBA" id="ARBA00022723"/>
    </source>
</evidence>
<evidence type="ECO:0000313" key="13">
    <source>
        <dbReference type="EMBL" id="SDM85594.1"/>
    </source>
</evidence>
<evidence type="ECO:0000256" key="9">
    <source>
        <dbReference type="ARBA" id="ARBA00023150"/>
    </source>
</evidence>
<evidence type="ECO:0000256" key="2">
    <source>
        <dbReference type="ARBA" id="ARBA00002901"/>
    </source>
</evidence>
<keyword evidence="6 11" id="KW-0808">Transferase</keyword>
<dbReference type="FunFam" id="2.170.190.11:FF:000001">
    <property type="entry name" value="Molybdopterin molybdenumtransferase"/>
    <property type="match status" value="1"/>
</dbReference>
<dbReference type="AlphaFoldDB" id="A0A1G9WM36"/>
<name>A0A1G9WM36_9HYPH</name>
<feature type="domain" description="MoaB/Mog" evidence="12">
    <location>
        <begin position="179"/>
        <end position="318"/>
    </location>
</feature>
<evidence type="ECO:0000256" key="4">
    <source>
        <dbReference type="ARBA" id="ARBA00010763"/>
    </source>
</evidence>
<dbReference type="InterPro" id="IPR001453">
    <property type="entry name" value="MoaB/Mog_dom"/>
</dbReference>
<dbReference type="SMART" id="SM00852">
    <property type="entry name" value="MoCF_biosynth"/>
    <property type="match status" value="1"/>
</dbReference>
<dbReference type="FunFam" id="3.40.980.10:FF:000004">
    <property type="entry name" value="Molybdopterin molybdenumtransferase"/>
    <property type="match status" value="1"/>
</dbReference>
<dbReference type="NCBIfam" id="NF045515">
    <property type="entry name" value="Glp_gephyrin"/>
    <property type="match status" value="1"/>
</dbReference>
<dbReference type="Gene3D" id="3.90.105.10">
    <property type="entry name" value="Molybdopterin biosynthesis moea protein, domain 2"/>
    <property type="match status" value="1"/>
</dbReference>
<dbReference type="Pfam" id="PF03454">
    <property type="entry name" value="MoeA_C"/>
    <property type="match status" value="1"/>
</dbReference>
<dbReference type="GO" id="GO:0005829">
    <property type="term" value="C:cytosol"/>
    <property type="evidence" value="ECO:0007669"/>
    <property type="project" value="TreeGrafter"/>
</dbReference>
<comment type="pathway">
    <text evidence="3 11">Cofactor biosynthesis; molybdopterin biosynthesis.</text>
</comment>
<dbReference type="PANTHER" id="PTHR10192">
    <property type="entry name" value="MOLYBDOPTERIN BIOSYNTHESIS PROTEIN"/>
    <property type="match status" value="1"/>
</dbReference>
<dbReference type="STRING" id="582672.SAMN05216360_10446"/>
<dbReference type="GO" id="GO:0046872">
    <property type="term" value="F:metal ion binding"/>
    <property type="evidence" value="ECO:0007669"/>
    <property type="project" value="UniProtKB-UniRule"/>
</dbReference>
<gene>
    <name evidence="13" type="ORF">SAMN05216360_10446</name>
</gene>